<dbReference type="EMBL" id="GBXM01044273">
    <property type="protein sequence ID" value="JAH64304.1"/>
    <property type="molecule type" value="Transcribed_RNA"/>
</dbReference>
<accession>A0A0E9UEN7</accession>
<reference evidence="1" key="2">
    <citation type="journal article" date="2015" name="Fish Shellfish Immunol.">
        <title>Early steps in the European eel (Anguilla anguilla)-Vibrio vulnificus interaction in the gills: Role of the RtxA13 toxin.</title>
        <authorList>
            <person name="Callol A."/>
            <person name="Pajuelo D."/>
            <person name="Ebbesson L."/>
            <person name="Teles M."/>
            <person name="MacKenzie S."/>
            <person name="Amaro C."/>
        </authorList>
    </citation>
    <scope>NUCLEOTIDE SEQUENCE</scope>
</reference>
<proteinExistence type="predicted"/>
<evidence type="ECO:0000313" key="1">
    <source>
        <dbReference type="EMBL" id="JAH64304.1"/>
    </source>
</evidence>
<dbReference type="AlphaFoldDB" id="A0A0E9UEN7"/>
<reference evidence="1" key="1">
    <citation type="submission" date="2014-11" db="EMBL/GenBank/DDBJ databases">
        <authorList>
            <person name="Amaro Gonzalez C."/>
        </authorList>
    </citation>
    <scope>NUCLEOTIDE SEQUENCE</scope>
</reference>
<organism evidence="1">
    <name type="scientific">Anguilla anguilla</name>
    <name type="common">European freshwater eel</name>
    <name type="synonym">Muraena anguilla</name>
    <dbReference type="NCBI Taxonomy" id="7936"/>
    <lineage>
        <taxon>Eukaryota</taxon>
        <taxon>Metazoa</taxon>
        <taxon>Chordata</taxon>
        <taxon>Craniata</taxon>
        <taxon>Vertebrata</taxon>
        <taxon>Euteleostomi</taxon>
        <taxon>Actinopterygii</taxon>
        <taxon>Neopterygii</taxon>
        <taxon>Teleostei</taxon>
        <taxon>Anguilliformes</taxon>
        <taxon>Anguillidae</taxon>
        <taxon>Anguilla</taxon>
    </lineage>
</organism>
<name>A0A0E9UEN7_ANGAN</name>
<protein>
    <submittedName>
        <fullName evidence="1">Uncharacterized protein</fullName>
    </submittedName>
</protein>
<sequence length="16" mass="2092">MKPTRWWISRNRLANY</sequence>